<evidence type="ECO:0000256" key="1">
    <source>
        <dbReference type="SAM" id="MobiDB-lite"/>
    </source>
</evidence>
<feature type="compositionally biased region" description="Polar residues" evidence="1">
    <location>
        <begin position="33"/>
        <end position="44"/>
    </location>
</feature>
<feature type="region of interest" description="Disordered" evidence="1">
    <location>
        <begin position="1"/>
        <end position="46"/>
    </location>
</feature>
<reference evidence="2" key="1">
    <citation type="journal article" date="2020" name="Stud. Mycol.">
        <title>101 Dothideomycetes genomes: a test case for predicting lifestyles and emergence of pathogens.</title>
        <authorList>
            <person name="Haridas S."/>
            <person name="Albert R."/>
            <person name="Binder M."/>
            <person name="Bloem J."/>
            <person name="Labutti K."/>
            <person name="Salamov A."/>
            <person name="Andreopoulos B."/>
            <person name="Baker S."/>
            <person name="Barry K."/>
            <person name="Bills G."/>
            <person name="Bluhm B."/>
            <person name="Cannon C."/>
            <person name="Castanera R."/>
            <person name="Culley D."/>
            <person name="Daum C."/>
            <person name="Ezra D."/>
            <person name="Gonzalez J."/>
            <person name="Henrissat B."/>
            <person name="Kuo A."/>
            <person name="Liang C."/>
            <person name="Lipzen A."/>
            <person name="Lutzoni F."/>
            <person name="Magnuson J."/>
            <person name="Mondo S."/>
            <person name="Nolan M."/>
            <person name="Ohm R."/>
            <person name="Pangilinan J."/>
            <person name="Park H.-J."/>
            <person name="Ramirez L."/>
            <person name="Alfaro M."/>
            <person name="Sun H."/>
            <person name="Tritt A."/>
            <person name="Yoshinaga Y."/>
            <person name="Zwiers L.-H."/>
            <person name="Turgeon B."/>
            <person name="Goodwin S."/>
            <person name="Spatafora J."/>
            <person name="Crous P."/>
            <person name="Grigoriev I."/>
        </authorList>
    </citation>
    <scope>NUCLEOTIDE SEQUENCE</scope>
    <source>
        <strain evidence="2">CBS 122367</strain>
    </source>
</reference>
<protein>
    <submittedName>
        <fullName evidence="2">Uncharacterized protein</fullName>
    </submittedName>
</protein>
<organism evidence="2 3">
    <name type="scientific">Lentithecium fluviatile CBS 122367</name>
    <dbReference type="NCBI Taxonomy" id="1168545"/>
    <lineage>
        <taxon>Eukaryota</taxon>
        <taxon>Fungi</taxon>
        <taxon>Dikarya</taxon>
        <taxon>Ascomycota</taxon>
        <taxon>Pezizomycotina</taxon>
        <taxon>Dothideomycetes</taxon>
        <taxon>Pleosporomycetidae</taxon>
        <taxon>Pleosporales</taxon>
        <taxon>Massarineae</taxon>
        <taxon>Lentitheciaceae</taxon>
        <taxon>Lentithecium</taxon>
    </lineage>
</organism>
<proteinExistence type="predicted"/>
<evidence type="ECO:0000313" key="3">
    <source>
        <dbReference type="Proteomes" id="UP000799291"/>
    </source>
</evidence>
<gene>
    <name evidence="2" type="ORF">K458DRAFT_422236</name>
</gene>
<sequence length="116" mass="12593">MSYLQVEPDTHPIETPPSFSPKNGPAASRLMTDATSTGNPSVPASSIHWDTRESVQTNRTYRATGPIPYPPVWLEFDPGLYVGELVSIVVKKPQLAPRLACLCRGGEGTLNSPTSW</sequence>
<dbReference type="Proteomes" id="UP000799291">
    <property type="component" value="Unassembled WGS sequence"/>
</dbReference>
<dbReference type="AlphaFoldDB" id="A0A6G1IN94"/>
<evidence type="ECO:0000313" key="2">
    <source>
        <dbReference type="EMBL" id="KAF2679421.1"/>
    </source>
</evidence>
<name>A0A6G1IN94_9PLEO</name>
<keyword evidence="3" id="KW-1185">Reference proteome</keyword>
<dbReference type="EMBL" id="MU005603">
    <property type="protein sequence ID" value="KAF2679421.1"/>
    <property type="molecule type" value="Genomic_DNA"/>
</dbReference>
<accession>A0A6G1IN94</accession>